<dbReference type="Proteomes" id="UP000662904">
    <property type="component" value="Chromosome"/>
</dbReference>
<dbReference type="NCBIfam" id="NF001911">
    <property type="entry name" value="PRK00685.1"/>
    <property type="match status" value="1"/>
</dbReference>
<comment type="similarity">
    <text evidence="2">Belongs to the UPF0173 family.</text>
</comment>
<keyword evidence="1 2" id="KW-0378">Hydrolase</keyword>
<feature type="domain" description="Metallo-beta-lactamase" evidence="3">
    <location>
        <begin position="8"/>
        <end position="192"/>
    </location>
</feature>
<evidence type="ECO:0000313" key="4">
    <source>
        <dbReference type="EMBL" id="QSQ07765.1"/>
    </source>
</evidence>
<dbReference type="AlphaFoldDB" id="A0A8A0RHQ1"/>
<protein>
    <recommendedName>
        <fullName evidence="2">UPF0173 metal-dependent hydrolase H0A61_00081</fullName>
    </recommendedName>
</protein>
<dbReference type="GO" id="GO:0016787">
    <property type="term" value="F:hydrolase activity"/>
    <property type="evidence" value="ECO:0007669"/>
    <property type="project" value="UniProtKB-UniRule"/>
</dbReference>
<proteinExistence type="inferred from homology"/>
<dbReference type="SUPFAM" id="SSF56281">
    <property type="entry name" value="Metallo-hydrolase/oxidoreductase"/>
    <property type="match status" value="1"/>
</dbReference>
<evidence type="ECO:0000259" key="3">
    <source>
        <dbReference type="SMART" id="SM00849"/>
    </source>
</evidence>
<dbReference type="InterPro" id="IPR001279">
    <property type="entry name" value="Metallo-B-lactamas"/>
</dbReference>
<reference evidence="4" key="1">
    <citation type="submission" date="2020-07" db="EMBL/GenBank/DDBJ databases">
        <title>Koleobacter methoxysyntrophicus gen. nov., sp. nov., a novel anaerobic bacterium isolated from deep subsurface oil field and proposal of Koleobacterales ord. nov. in the phylum Firmicutes.</title>
        <authorList>
            <person name="Sakamoto S."/>
            <person name="Tamaki H."/>
        </authorList>
    </citation>
    <scope>NUCLEOTIDE SEQUENCE</scope>
    <source>
        <strain evidence="4">NRmbB1</strain>
    </source>
</reference>
<gene>
    <name evidence="4" type="ORF">H0A61_00081</name>
</gene>
<dbReference type="InterPro" id="IPR022877">
    <property type="entry name" value="UPF0173"/>
</dbReference>
<dbReference type="InterPro" id="IPR050114">
    <property type="entry name" value="UPF0173_UPF0282_UlaG_hydrolase"/>
</dbReference>
<dbReference type="EMBL" id="CP059066">
    <property type="protein sequence ID" value="QSQ07765.1"/>
    <property type="molecule type" value="Genomic_DNA"/>
</dbReference>
<evidence type="ECO:0000313" key="5">
    <source>
        <dbReference type="Proteomes" id="UP000662904"/>
    </source>
</evidence>
<accession>A0A8A0RHQ1</accession>
<dbReference type="RefSeq" id="WP_206708020.1">
    <property type="nucleotide sequence ID" value="NZ_CP059066.1"/>
</dbReference>
<evidence type="ECO:0000256" key="1">
    <source>
        <dbReference type="ARBA" id="ARBA00022801"/>
    </source>
</evidence>
<evidence type="ECO:0000256" key="2">
    <source>
        <dbReference type="HAMAP-Rule" id="MF_00457"/>
    </source>
</evidence>
<dbReference type="InterPro" id="IPR036866">
    <property type="entry name" value="RibonucZ/Hydroxyglut_hydro"/>
</dbReference>
<dbReference type="PANTHER" id="PTHR43546">
    <property type="entry name" value="UPF0173 METAL-DEPENDENT HYDROLASE MJ1163-RELATED"/>
    <property type="match status" value="1"/>
</dbReference>
<keyword evidence="5" id="KW-1185">Reference proteome</keyword>
<dbReference type="Gene3D" id="3.60.15.10">
    <property type="entry name" value="Ribonuclease Z/Hydroxyacylglutathione hydrolase-like"/>
    <property type="match status" value="1"/>
</dbReference>
<dbReference type="SMART" id="SM00849">
    <property type="entry name" value="Lactamase_B"/>
    <property type="match status" value="1"/>
</dbReference>
<dbReference type="Pfam" id="PF13483">
    <property type="entry name" value="Lactamase_B_3"/>
    <property type="match status" value="1"/>
</dbReference>
<dbReference type="PANTHER" id="PTHR43546:SF3">
    <property type="entry name" value="UPF0173 METAL-DEPENDENT HYDROLASE MJ1163"/>
    <property type="match status" value="1"/>
</dbReference>
<sequence>MVKIKFHGHACFEVSGGGYNLIIDPWLSGNPMADIGPDKIKAEYILVTHGHGDHLGDAVKIAIQNNGTIIAPYELATFCQQKGAKAHSMHIGGGYSFEFGYVKLTQALHGSSVVDGSNICYTGNPCGFLIQLEGKTIYHAGDTGLFGDMKLLGDKYKIDAALIPIGDNFVMGIDDAVTAVEFLKPRIAVPMHYNTFDVIKQDPVEFKNKVEGKNLAEVKIVQPGDTLEI</sequence>
<name>A0A8A0RHQ1_9FIRM</name>
<dbReference type="HAMAP" id="MF_00457">
    <property type="entry name" value="UPF0173"/>
    <property type="match status" value="1"/>
</dbReference>
<dbReference type="KEGG" id="kme:H0A61_00081"/>
<organism evidence="4 5">
    <name type="scientific">Koleobacter methoxysyntrophicus</name>
    <dbReference type="NCBI Taxonomy" id="2751313"/>
    <lineage>
        <taxon>Bacteria</taxon>
        <taxon>Bacillati</taxon>
        <taxon>Bacillota</taxon>
        <taxon>Clostridia</taxon>
        <taxon>Koleobacterales</taxon>
        <taxon>Koleobacteraceae</taxon>
        <taxon>Koleobacter</taxon>
    </lineage>
</organism>